<keyword evidence="2" id="KW-0472">Membrane</keyword>
<feature type="compositionally biased region" description="Acidic residues" evidence="1">
    <location>
        <begin position="206"/>
        <end position="216"/>
    </location>
</feature>
<keyword evidence="4" id="KW-1185">Reference proteome</keyword>
<protein>
    <submittedName>
        <fullName evidence="3">Gephyrin-like molybdotransferase receptor GlpR</fullName>
    </submittedName>
</protein>
<dbReference type="RefSeq" id="WP_382364899.1">
    <property type="nucleotide sequence ID" value="NZ_JBHLWV010000023.1"/>
</dbReference>
<feature type="transmembrane region" description="Helical" evidence="2">
    <location>
        <begin position="6"/>
        <end position="23"/>
    </location>
</feature>
<feature type="transmembrane region" description="Helical" evidence="2">
    <location>
        <begin position="275"/>
        <end position="292"/>
    </location>
</feature>
<accession>A0ABV6HAB8</accession>
<organism evidence="3 4">
    <name type="scientific">Gordonia phosphorivorans</name>
    <dbReference type="NCBI Taxonomy" id="1056982"/>
    <lineage>
        <taxon>Bacteria</taxon>
        <taxon>Bacillati</taxon>
        <taxon>Actinomycetota</taxon>
        <taxon>Actinomycetes</taxon>
        <taxon>Mycobacteriales</taxon>
        <taxon>Gordoniaceae</taxon>
        <taxon>Gordonia</taxon>
    </lineage>
</organism>
<name>A0ABV6HAB8_9ACTN</name>
<dbReference type="NCBIfam" id="NF045516">
    <property type="entry name" value="GlpR"/>
    <property type="match status" value="1"/>
</dbReference>
<reference evidence="3 4" key="1">
    <citation type="submission" date="2024-09" db="EMBL/GenBank/DDBJ databases">
        <authorList>
            <person name="Sun Q."/>
            <person name="Mori K."/>
        </authorList>
    </citation>
    <scope>NUCLEOTIDE SEQUENCE [LARGE SCALE GENOMIC DNA]</scope>
    <source>
        <strain evidence="3 4">CCM 7957</strain>
    </source>
</reference>
<comment type="caution">
    <text evidence="3">The sequence shown here is derived from an EMBL/GenBank/DDBJ whole genome shotgun (WGS) entry which is preliminary data.</text>
</comment>
<evidence type="ECO:0000313" key="3">
    <source>
        <dbReference type="EMBL" id="MFC0315822.1"/>
    </source>
</evidence>
<dbReference type="Proteomes" id="UP001589783">
    <property type="component" value="Unassembled WGS sequence"/>
</dbReference>
<evidence type="ECO:0000256" key="1">
    <source>
        <dbReference type="SAM" id="MobiDB-lite"/>
    </source>
</evidence>
<dbReference type="InterPro" id="IPR053779">
    <property type="entry name" value="GlpR"/>
</dbReference>
<evidence type="ECO:0000313" key="4">
    <source>
        <dbReference type="Proteomes" id="UP001589783"/>
    </source>
</evidence>
<keyword evidence="2" id="KW-0812">Transmembrane</keyword>
<feature type="region of interest" description="Disordered" evidence="1">
    <location>
        <begin position="162"/>
        <end position="193"/>
    </location>
</feature>
<keyword evidence="2" id="KW-1133">Transmembrane helix</keyword>
<sequence>MNSSVLWIFLIVAWLFILLPMVLRGRPEVRKTTQAAANTRLLHRGGQRAAVVHRSAGRHPSNPDYVRKPARTEPTLKRAVLEETPMDEAVNDKAVADEILAEEVVAEEVLAEEVLAEEVLAEEVIAGDVVAEETAAEVTDVLDAVEAPDDDILDVETVEEPADADAELDEADDLDDEYEDDADVGELDDEDLDDELDELDDVDDLDDELDDVEDDEVQARPAAKPRELRGRAYAPEAIAERDAHRYRERQRIVAGLTVATVLAIASCFFWQPYGFLATGVMVVLSGLYLYFLRRTALAEQQYRAQRNARLRRHAAEDERLRREQAEDVALRPAAPVRRRPGGMVVLEIDDEDPSFDHLPTYDFEYAEDAPVTDDYRYAV</sequence>
<proteinExistence type="predicted"/>
<feature type="transmembrane region" description="Helical" evidence="2">
    <location>
        <begin position="252"/>
        <end position="269"/>
    </location>
</feature>
<dbReference type="EMBL" id="JBHLWV010000023">
    <property type="protein sequence ID" value="MFC0315822.1"/>
    <property type="molecule type" value="Genomic_DNA"/>
</dbReference>
<evidence type="ECO:0000256" key="2">
    <source>
        <dbReference type="SAM" id="Phobius"/>
    </source>
</evidence>
<feature type="region of interest" description="Disordered" evidence="1">
    <location>
        <begin position="206"/>
        <end position="226"/>
    </location>
</feature>
<gene>
    <name evidence="3" type="primary">glpR</name>
    <name evidence="3" type="ORF">ACFFJD_13270</name>
</gene>